<dbReference type="AlphaFoldDB" id="A0A4S8LR09"/>
<protein>
    <recommendedName>
        <fullName evidence="5">F-box domain-containing protein</fullName>
    </recommendedName>
</protein>
<feature type="region of interest" description="Disordered" evidence="2">
    <location>
        <begin position="1"/>
        <end position="28"/>
    </location>
</feature>
<organism evidence="3 4">
    <name type="scientific">Dendrothele bispora (strain CBS 962.96)</name>
    <dbReference type="NCBI Taxonomy" id="1314807"/>
    <lineage>
        <taxon>Eukaryota</taxon>
        <taxon>Fungi</taxon>
        <taxon>Dikarya</taxon>
        <taxon>Basidiomycota</taxon>
        <taxon>Agaricomycotina</taxon>
        <taxon>Agaricomycetes</taxon>
        <taxon>Agaricomycetidae</taxon>
        <taxon>Agaricales</taxon>
        <taxon>Agaricales incertae sedis</taxon>
        <taxon>Dendrothele</taxon>
    </lineage>
</organism>
<gene>
    <name evidence="3" type="ORF">K435DRAFT_841059</name>
</gene>
<evidence type="ECO:0000313" key="3">
    <source>
        <dbReference type="EMBL" id="THU91403.1"/>
    </source>
</evidence>
<feature type="compositionally biased region" description="Basic and acidic residues" evidence="2">
    <location>
        <begin position="7"/>
        <end position="28"/>
    </location>
</feature>
<dbReference type="Proteomes" id="UP000297245">
    <property type="component" value="Unassembled WGS sequence"/>
</dbReference>
<dbReference type="SUPFAM" id="SSF52047">
    <property type="entry name" value="RNI-like"/>
    <property type="match status" value="1"/>
</dbReference>
<evidence type="ECO:0000256" key="2">
    <source>
        <dbReference type="SAM" id="MobiDB-lite"/>
    </source>
</evidence>
<reference evidence="3 4" key="1">
    <citation type="journal article" date="2019" name="Nat. Ecol. Evol.">
        <title>Megaphylogeny resolves global patterns of mushroom evolution.</title>
        <authorList>
            <person name="Varga T."/>
            <person name="Krizsan K."/>
            <person name="Foldi C."/>
            <person name="Dima B."/>
            <person name="Sanchez-Garcia M."/>
            <person name="Sanchez-Ramirez S."/>
            <person name="Szollosi G.J."/>
            <person name="Szarkandi J.G."/>
            <person name="Papp V."/>
            <person name="Albert L."/>
            <person name="Andreopoulos W."/>
            <person name="Angelini C."/>
            <person name="Antonin V."/>
            <person name="Barry K.W."/>
            <person name="Bougher N.L."/>
            <person name="Buchanan P."/>
            <person name="Buyck B."/>
            <person name="Bense V."/>
            <person name="Catcheside P."/>
            <person name="Chovatia M."/>
            <person name="Cooper J."/>
            <person name="Damon W."/>
            <person name="Desjardin D."/>
            <person name="Finy P."/>
            <person name="Geml J."/>
            <person name="Haridas S."/>
            <person name="Hughes K."/>
            <person name="Justo A."/>
            <person name="Karasinski D."/>
            <person name="Kautmanova I."/>
            <person name="Kiss B."/>
            <person name="Kocsube S."/>
            <person name="Kotiranta H."/>
            <person name="LaButti K.M."/>
            <person name="Lechner B.E."/>
            <person name="Liimatainen K."/>
            <person name="Lipzen A."/>
            <person name="Lukacs Z."/>
            <person name="Mihaltcheva S."/>
            <person name="Morgado L.N."/>
            <person name="Niskanen T."/>
            <person name="Noordeloos M.E."/>
            <person name="Ohm R.A."/>
            <person name="Ortiz-Santana B."/>
            <person name="Ovrebo C."/>
            <person name="Racz N."/>
            <person name="Riley R."/>
            <person name="Savchenko A."/>
            <person name="Shiryaev A."/>
            <person name="Soop K."/>
            <person name="Spirin V."/>
            <person name="Szebenyi C."/>
            <person name="Tomsovsky M."/>
            <person name="Tulloss R.E."/>
            <person name="Uehling J."/>
            <person name="Grigoriev I.V."/>
            <person name="Vagvolgyi C."/>
            <person name="Papp T."/>
            <person name="Martin F.M."/>
            <person name="Miettinen O."/>
            <person name="Hibbett D.S."/>
            <person name="Nagy L.G."/>
        </authorList>
    </citation>
    <scope>NUCLEOTIDE SEQUENCE [LARGE SCALE GENOMIC DNA]</scope>
    <source>
        <strain evidence="3 4">CBS 962.96</strain>
    </source>
</reference>
<feature type="coiled-coil region" evidence="1">
    <location>
        <begin position="30"/>
        <end position="57"/>
    </location>
</feature>
<name>A0A4S8LR09_DENBC</name>
<evidence type="ECO:0000256" key="1">
    <source>
        <dbReference type="SAM" id="Coils"/>
    </source>
</evidence>
<dbReference type="InterPro" id="IPR032675">
    <property type="entry name" value="LRR_dom_sf"/>
</dbReference>
<dbReference type="Gene3D" id="3.80.10.10">
    <property type="entry name" value="Ribonuclease Inhibitor"/>
    <property type="match status" value="1"/>
</dbReference>
<dbReference type="EMBL" id="ML179307">
    <property type="protein sequence ID" value="THU91403.1"/>
    <property type="molecule type" value="Genomic_DNA"/>
</dbReference>
<keyword evidence="4" id="KW-1185">Reference proteome</keyword>
<sequence>MSTQRNDVPHSPRHDTDTYTSDTEHAQQSLHDAEVEAKCCQDDIDRLQARLITLRIEQQRAYQRIDYLRSLLTPIRRLPPEILGRVFSFCSPRSAINRMGETTLPSRLFIASLCRMAQNCPGNSIFMVILVDPSTGPTNELTIQRMLELHLELSKQHPLFLDLTLTQGAEGAVGVLKSLVQHCSRWEAVSFDFCPGLFYSEVLSSVRGNLPRLKSVVLHGNGYRIPNDSEGWKFFQSAPALRRVALAECSALELPVDLPWNQLTHLRFDWWRVRSQVDRLKRATEARNLTLVYYYLDEEPETPLTMVHRNIEALTLLTADFDDNGAGFIRILRYFNLPNLTYLKLSTFVGSDRDSYMLEDVNSEVGSFLTRSGCNLASLSLVNLIIPQDQLVNLFRHLPSLSALTIHESEEPDKDLLASGVFNLITVNHRKPFDHVLLPRLKELDIRFRSVTVTYLSFLTAMLKSRWITDIEFLPGSEVQCLTSVTLRPFIEGDNDTSALVLESLRALKAARSSSIHVSATFGVAKKY</sequence>
<keyword evidence="1" id="KW-0175">Coiled coil</keyword>
<evidence type="ECO:0000313" key="4">
    <source>
        <dbReference type="Proteomes" id="UP000297245"/>
    </source>
</evidence>
<accession>A0A4S8LR09</accession>
<evidence type="ECO:0008006" key="5">
    <source>
        <dbReference type="Google" id="ProtNLM"/>
    </source>
</evidence>
<proteinExistence type="predicted"/>
<dbReference type="OrthoDB" id="3020626at2759"/>